<keyword evidence="3" id="KW-1185">Reference proteome</keyword>
<accession>A0ABM1MLD9</accession>
<keyword evidence="1" id="KW-0813">Transport</keyword>
<dbReference type="InterPro" id="IPR014830">
    <property type="entry name" value="Glycolipid_transfer_prot_dom"/>
</dbReference>
<sequence length="217" mass="24993">MSVTNGDCNGLPVEDVSTVFSTTMPPFPYCEHGRIATEEFLDAARGVVALVDKMGKVFAAVRYDMNGNIVKLNAKFEKDRSKYFYLEDMILSEKNEGENLVTDALQWLRRGLHFMQRFLECVLSDVEGKTNLSNFLKVAYLETLEPYHGWMGTQLFNIMCKFSPNRDDFFYVLGMEAHNKNEHVMRDMGKFVRNLGLCVGQLVQFYAEHNLERTNRV</sequence>
<dbReference type="PANTHER" id="PTHR10219">
    <property type="entry name" value="GLYCOLIPID TRANSFER PROTEIN-RELATED"/>
    <property type="match status" value="1"/>
</dbReference>
<dbReference type="GeneID" id="108561823"/>
<feature type="domain" description="Glycolipid transfer protein" evidence="2">
    <location>
        <begin position="35"/>
        <end position="173"/>
    </location>
</feature>
<protein>
    <submittedName>
        <fullName evidence="4">Pleckstrin homology domain-containing family A member 8</fullName>
    </submittedName>
</protein>
<evidence type="ECO:0000256" key="1">
    <source>
        <dbReference type="ARBA" id="ARBA00022448"/>
    </source>
</evidence>
<dbReference type="PANTHER" id="PTHR10219:SF25">
    <property type="entry name" value="PLECKSTRIN HOMOLOGY DOMAIN-CONTAINING FAMILY A MEMBER 8"/>
    <property type="match status" value="1"/>
</dbReference>
<name>A0ABM1MLD9_NICVS</name>
<dbReference type="Gene3D" id="1.10.3520.10">
    <property type="entry name" value="Glycolipid transfer protein"/>
    <property type="match status" value="1"/>
</dbReference>
<dbReference type="Proteomes" id="UP000695000">
    <property type="component" value="Unplaced"/>
</dbReference>
<gene>
    <name evidence="4" type="primary">LOC108561823</name>
</gene>
<organism evidence="3 4">
    <name type="scientific">Nicrophorus vespilloides</name>
    <name type="common">Boreal carrion beetle</name>
    <dbReference type="NCBI Taxonomy" id="110193"/>
    <lineage>
        <taxon>Eukaryota</taxon>
        <taxon>Metazoa</taxon>
        <taxon>Ecdysozoa</taxon>
        <taxon>Arthropoda</taxon>
        <taxon>Hexapoda</taxon>
        <taxon>Insecta</taxon>
        <taxon>Pterygota</taxon>
        <taxon>Neoptera</taxon>
        <taxon>Endopterygota</taxon>
        <taxon>Coleoptera</taxon>
        <taxon>Polyphaga</taxon>
        <taxon>Staphyliniformia</taxon>
        <taxon>Silphidae</taxon>
        <taxon>Nicrophorinae</taxon>
        <taxon>Nicrophorus</taxon>
    </lineage>
</organism>
<evidence type="ECO:0000313" key="4">
    <source>
        <dbReference type="RefSeq" id="XP_017775389.1"/>
    </source>
</evidence>
<evidence type="ECO:0000313" key="3">
    <source>
        <dbReference type="Proteomes" id="UP000695000"/>
    </source>
</evidence>
<reference evidence="4" key="1">
    <citation type="submission" date="2025-08" db="UniProtKB">
        <authorList>
            <consortium name="RefSeq"/>
        </authorList>
    </citation>
    <scope>IDENTIFICATION</scope>
    <source>
        <tissue evidence="4">Whole Larva</tissue>
    </source>
</reference>
<proteinExistence type="predicted"/>
<dbReference type="InterPro" id="IPR036497">
    <property type="entry name" value="GLTP_sf"/>
</dbReference>
<dbReference type="RefSeq" id="XP_017775389.1">
    <property type="nucleotide sequence ID" value="XM_017919900.1"/>
</dbReference>
<dbReference type="SUPFAM" id="SSF110004">
    <property type="entry name" value="Glycolipid transfer protein, GLTP"/>
    <property type="match status" value="1"/>
</dbReference>
<dbReference type="Pfam" id="PF08718">
    <property type="entry name" value="GLTP"/>
    <property type="match status" value="1"/>
</dbReference>
<evidence type="ECO:0000259" key="2">
    <source>
        <dbReference type="Pfam" id="PF08718"/>
    </source>
</evidence>